<sequence>MTQLMRFVRMTQLLAAVFLVILLQTVRSAGGQKWFTSTRLVKDPNDSSGGIPVYSDSENNYFVGTVVNKTRLFDLSVSLYNNPSGDDNGNTQDSDDGSAEQDKIEKVFQFMADAIYDATEGGHTLGQVRIFRNKKRWDLADIRWDAIGHPCAYPNGIHDFGVGIFMYDIFRNDENGEIITEYITTDDESADLIGAGYTLAHEFGHYAYGLGDEYSLKRGDVDVEPSIMNCQMCARDDATHDLSDASWLQFSIKHQGNPPGPYQDTLQTDQHRTHGESCWETLSRTNTFIEQLSNHQRGKPLRVVWPELTEVAPTGTNTPSLMHLPEKARSHLEIIWMADMTISVIVIDSSGSMSGNKISNAKTAAKLLIDLAEVGSFIGIIQFSDSATVVVPISEITDQASKEEIKTAIDKKISAGGNTYMGSAAKTALDTLLDYSTGVQEGNKVVFLLSDGKSGDDAFAPIPAYQVAKIPIFTFSYGTGADTNTLGTMASLTRGKLYISPTTLVAITRTFQDANAIAAGTSNVASGSSTVRSGGTQIVEVTVDSTLDTISLTVTYHGHSSDLLVELFDPVNFLSNPLSPNVVTESGGETLVFFYVTDPTPGNWLIKSTSSLSLDVPFEFILSGTQSGAGYVLTGGVSDRIFDIKYPEPFILRSSLFKELPIINAVVEALITAPDGSYITIQMTDDGTPPDNLAGDGEYTGALNYDQSGVYNVLVRARGLAGVAMQDAETLQPSAGPNGEFIPFGPPSFVSDDFERFVRFQIETIGVVSDDHGNTIDNATDLSAQNDILISGRIESGGDVDVFKIVSVPEGLAELVIRVSNRAFGMIPVLKIFNEMRVIVEEGTLDVSQSMAGLLSLIIPVPGNKTYFAEVSHQDDISGTGYYQISAGGVLTQFDLPLPPSTPSPSTPSPSTTLPTVKPTQSKKIKKTKKSKARKSEKKSSHKSEKLNSSKPDKHSSSKTKQQPSGKSSK</sequence>
<dbReference type="InterPro" id="IPR051266">
    <property type="entry name" value="CLCR"/>
</dbReference>
<name>A0ABD3Q0Y9_9STRA</name>
<dbReference type="EMBL" id="JABMIG020000092">
    <property type="protein sequence ID" value="KAL3793291.1"/>
    <property type="molecule type" value="Genomic_DNA"/>
</dbReference>
<reference evidence="4 5" key="1">
    <citation type="journal article" date="2020" name="G3 (Bethesda)">
        <title>Improved Reference Genome for Cyclotella cryptica CCMP332, a Model for Cell Wall Morphogenesis, Salinity Adaptation, and Lipid Production in Diatoms (Bacillariophyta).</title>
        <authorList>
            <person name="Roberts W.R."/>
            <person name="Downey K.M."/>
            <person name="Ruck E.C."/>
            <person name="Traller J.C."/>
            <person name="Alverson A.J."/>
        </authorList>
    </citation>
    <scope>NUCLEOTIDE SEQUENCE [LARGE SCALE GENOMIC DNA]</scope>
    <source>
        <strain evidence="4 5">CCMP332</strain>
    </source>
</reference>
<dbReference type="SMART" id="SM00327">
    <property type="entry name" value="VWA"/>
    <property type="match status" value="1"/>
</dbReference>
<dbReference type="PANTHER" id="PTHR10579">
    <property type="entry name" value="CALCIUM-ACTIVATED CHLORIDE CHANNEL REGULATOR"/>
    <property type="match status" value="1"/>
</dbReference>
<dbReference type="InterPro" id="IPR002035">
    <property type="entry name" value="VWF_A"/>
</dbReference>
<dbReference type="CDD" id="cd00198">
    <property type="entry name" value="vWFA"/>
    <property type="match status" value="1"/>
</dbReference>
<evidence type="ECO:0000313" key="5">
    <source>
        <dbReference type="Proteomes" id="UP001516023"/>
    </source>
</evidence>
<keyword evidence="5" id="KW-1185">Reference proteome</keyword>
<keyword evidence="2" id="KW-0732">Signal</keyword>
<dbReference type="Proteomes" id="UP001516023">
    <property type="component" value="Unassembled WGS sequence"/>
</dbReference>
<gene>
    <name evidence="4" type="ORF">HJC23_003801</name>
</gene>
<dbReference type="NCBIfam" id="NF041940">
    <property type="entry name" value="choice_anch_X"/>
    <property type="match status" value="1"/>
</dbReference>
<feature type="compositionally biased region" description="Pro residues" evidence="1">
    <location>
        <begin position="897"/>
        <end position="908"/>
    </location>
</feature>
<organism evidence="4 5">
    <name type="scientific">Cyclotella cryptica</name>
    <dbReference type="NCBI Taxonomy" id="29204"/>
    <lineage>
        <taxon>Eukaryota</taxon>
        <taxon>Sar</taxon>
        <taxon>Stramenopiles</taxon>
        <taxon>Ochrophyta</taxon>
        <taxon>Bacillariophyta</taxon>
        <taxon>Coscinodiscophyceae</taxon>
        <taxon>Thalassiosirophycidae</taxon>
        <taxon>Stephanodiscales</taxon>
        <taxon>Stephanodiscaceae</taxon>
        <taxon>Cyclotella</taxon>
    </lineage>
</organism>
<dbReference type="AlphaFoldDB" id="A0ABD3Q0Y9"/>
<dbReference type="PROSITE" id="PS50234">
    <property type="entry name" value="VWFA"/>
    <property type="match status" value="1"/>
</dbReference>
<feature type="region of interest" description="Disordered" evidence="1">
    <location>
        <begin position="894"/>
        <end position="970"/>
    </location>
</feature>
<proteinExistence type="predicted"/>
<evidence type="ECO:0000313" key="4">
    <source>
        <dbReference type="EMBL" id="KAL3793291.1"/>
    </source>
</evidence>
<feature type="chain" id="PRO_5044854539" description="VWFA domain-containing protein" evidence="2">
    <location>
        <begin position="29"/>
        <end position="970"/>
    </location>
</feature>
<dbReference type="InterPro" id="IPR036465">
    <property type="entry name" value="vWFA_dom_sf"/>
</dbReference>
<feature type="compositionally biased region" description="Basic and acidic residues" evidence="1">
    <location>
        <begin position="938"/>
        <end position="956"/>
    </location>
</feature>
<accession>A0ABD3Q0Y9</accession>
<dbReference type="SUPFAM" id="SSF53300">
    <property type="entry name" value="vWA-like"/>
    <property type="match status" value="1"/>
</dbReference>
<comment type="caution">
    <text evidence="4">The sequence shown here is derived from an EMBL/GenBank/DDBJ whole genome shotgun (WGS) entry which is preliminary data.</text>
</comment>
<evidence type="ECO:0000256" key="2">
    <source>
        <dbReference type="SAM" id="SignalP"/>
    </source>
</evidence>
<feature type="signal peptide" evidence="2">
    <location>
        <begin position="1"/>
        <end position="28"/>
    </location>
</feature>
<feature type="compositionally biased region" description="Basic residues" evidence="1">
    <location>
        <begin position="921"/>
        <end position="937"/>
    </location>
</feature>
<protein>
    <recommendedName>
        <fullName evidence="3">VWFA domain-containing protein</fullName>
    </recommendedName>
</protein>
<evidence type="ECO:0000256" key="1">
    <source>
        <dbReference type="SAM" id="MobiDB-lite"/>
    </source>
</evidence>
<dbReference type="Gene3D" id="3.40.50.410">
    <property type="entry name" value="von Willebrand factor, type A domain"/>
    <property type="match status" value="1"/>
</dbReference>
<dbReference type="PANTHER" id="PTHR10579:SF177">
    <property type="entry name" value="CALCIUM-ACTIVATED CHLORIDE CHANNEL REGULATOR 4-LIKE PROTEIN"/>
    <property type="match status" value="1"/>
</dbReference>
<dbReference type="Pfam" id="PF00092">
    <property type="entry name" value="VWA"/>
    <property type="match status" value="1"/>
</dbReference>
<feature type="domain" description="VWFA" evidence="3">
    <location>
        <begin position="342"/>
        <end position="524"/>
    </location>
</feature>
<evidence type="ECO:0000259" key="3">
    <source>
        <dbReference type="PROSITE" id="PS50234"/>
    </source>
</evidence>
<dbReference type="Gene3D" id="2.60.120.380">
    <property type="match status" value="1"/>
</dbReference>
<feature type="compositionally biased region" description="Polar residues" evidence="1">
    <location>
        <begin position="959"/>
        <end position="970"/>
    </location>
</feature>